<keyword evidence="3" id="KW-1185">Reference proteome</keyword>
<evidence type="ECO:0000313" key="2">
    <source>
        <dbReference type="EMBL" id="NES09723.1"/>
    </source>
</evidence>
<dbReference type="EMBL" id="JAAHBT010000071">
    <property type="protein sequence ID" value="NES09723.1"/>
    <property type="molecule type" value="Genomic_DNA"/>
</dbReference>
<protein>
    <submittedName>
        <fullName evidence="2">Uncharacterized protein</fullName>
    </submittedName>
</protein>
<organism evidence="2 3">
    <name type="scientific">Pseudomonas laurentiana</name>
    <dbReference type="NCBI Taxonomy" id="2364649"/>
    <lineage>
        <taxon>Bacteria</taxon>
        <taxon>Pseudomonadati</taxon>
        <taxon>Pseudomonadota</taxon>
        <taxon>Gammaproteobacteria</taxon>
        <taxon>Pseudomonadales</taxon>
        <taxon>Pseudomonadaceae</taxon>
        <taxon>Pseudomonas</taxon>
    </lineage>
</organism>
<dbReference type="Proteomes" id="UP000471751">
    <property type="component" value="Unassembled WGS sequence"/>
</dbReference>
<comment type="caution">
    <text evidence="2">The sequence shown here is derived from an EMBL/GenBank/DDBJ whole genome shotgun (WGS) entry which is preliminary data.</text>
</comment>
<accession>A0A6I5RPA2</accession>
<sequence>MSNSVSVDGYLHIEGFEKFDFEAFNKRKVRAGMRKVGALVTGRAQMNLALGGGQAGYPESRTGATIDSISYKVSRSGFLVRIAPTKTESMEEFYPAYLHYGVRLGSRPRALAPGKGRGKSNRRASGQRQALVAARQGNGWRITPRDNYMTDALADTKADVQRILRQTFADALLN</sequence>
<proteinExistence type="predicted"/>
<gene>
    <name evidence="2" type="ORF">G3O07_08240</name>
</gene>
<dbReference type="RefSeq" id="WP_163934629.1">
    <property type="nucleotide sequence ID" value="NZ_BMQU01000003.1"/>
</dbReference>
<dbReference type="AlphaFoldDB" id="A0A6I5RPA2"/>
<reference evidence="2 3" key="1">
    <citation type="submission" date="2020-02" db="EMBL/GenBank/DDBJ databases">
        <title>Broccoli isolated Pseudomonas sp.</title>
        <authorList>
            <person name="Fujikawa T."/>
            <person name="Sawada H."/>
        </authorList>
    </citation>
    <scope>NUCLEOTIDE SEQUENCE [LARGE SCALE GENOMIC DNA]</scope>
    <source>
        <strain evidence="2 3">JCM 32154</strain>
    </source>
</reference>
<evidence type="ECO:0000256" key="1">
    <source>
        <dbReference type="SAM" id="MobiDB-lite"/>
    </source>
</evidence>
<evidence type="ECO:0000313" key="3">
    <source>
        <dbReference type="Proteomes" id="UP000471751"/>
    </source>
</evidence>
<name>A0A6I5RPA2_9PSED</name>
<feature type="region of interest" description="Disordered" evidence="1">
    <location>
        <begin position="109"/>
        <end position="128"/>
    </location>
</feature>